<dbReference type="EMBL" id="JBHSOZ010000002">
    <property type="protein sequence ID" value="MFC5711252.1"/>
    <property type="molecule type" value="Genomic_DNA"/>
</dbReference>
<organism evidence="4 5">
    <name type="scientific">Thalassorhabdus alkalitolerans</name>
    <dbReference type="NCBI Taxonomy" id="2282697"/>
    <lineage>
        <taxon>Bacteria</taxon>
        <taxon>Bacillati</taxon>
        <taxon>Bacillota</taxon>
        <taxon>Bacilli</taxon>
        <taxon>Bacillales</taxon>
        <taxon>Bacillaceae</taxon>
        <taxon>Thalassorhabdus</taxon>
    </lineage>
</organism>
<dbReference type="PANTHER" id="PTHR43739:SF5">
    <property type="entry name" value="EXO-ALPHA-SIALIDASE"/>
    <property type="match status" value="1"/>
</dbReference>
<dbReference type="Gene3D" id="2.130.10.10">
    <property type="entry name" value="YVTN repeat-like/Quinoprotein amine dehydrogenase"/>
    <property type="match status" value="1"/>
</dbReference>
<dbReference type="InterPro" id="IPR054817">
    <property type="entry name" value="Glycosyl_F510_1955-like"/>
</dbReference>
<sequence length="303" mass="33708">MKNFSLPIVVILLLALPACGSAEETKGESLTHIHGLSYSLSKPGDLYISTHHGLLHMSGEREWTWIGEEQERHDLMGFSIINKETMISSGHPAPSSHLQDPLGIIKSNDGGQTWEPVALHGEADFHLLEANSLNNRMYGIDAANSEFFRTDNSGESWEAIQTEGFPEDLHEVNALVSHYLQPAHLLAGTKKGIYKSLDGGKSWKKLHQDKTFSGAVNDRHNSEQVYAYMPGNGLGLMKSKDFGHTWESMDFRLNDDNFVTFIDVHPENPEEISIATSNESIYQTQDGGETWESLVIEGTTQDK</sequence>
<proteinExistence type="predicted"/>
<protein>
    <submittedName>
        <fullName evidence="4">F510_1955 family glycosylhydrolase</fullName>
    </submittedName>
</protein>
<comment type="caution">
    <text evidence="4">The sequence shown here is derived from an EMBL/GenBank/DDBJ whole genome shotgun (WGS) entry which is preliminary data.</text>
</comment>
<feature type="domain" description="Sortilin N-terminal" evidence="3">
    <location>
        <begin position="105"/>
        <end position="210"/>
    </location>
</feature>
<reference evidence="5" key="1">
    <citation type="journal article" date="2019" name="Int. J. Syst. Evol. Microbiol.">
        <title>The Global Catalogue of Microorganisms (GCM) 10K type strain sequencing project: providing services to taxonomists for standard genome sequencing and annotation.</title>
        <authorList>
            <consortium name="The Broad Institute Genomics Platform"/>
            <consortium name="The Broad Institute Genome Sequencing Center for Infectious Disease"/>
            <person name="Wu L."/>
            <person name="Ma J."/>
        </authorList>
    </citation>
    <scope>NUCLEOTIDE SEQUENCE [LARGE SCALE GENOMIC DNA]</scope>
    <source>
        <strain evidence="5">CECT 7184</strain>
    </source>
</reference>
<accession>A0ABW0YII6</accession>
<dbReference type="Proteomes" id="UP001596142">
    <property type="component" value="Unassembled WGS sequence"/>
</dbReference>
<dbReference type="SUPFAM" id="SSF110296">
    <property type="entry name" value="Oligoxyloglucan reducing end-specific cellobiohydrolase"/>
    <property type="match status" value="1"/>
</dbReference>
<evidence type="ECO:0000313" key="4">
    <source>
        <dbReference type="EMBL" id="MFC5711252.1"/>
    </source>
</evidence>
<evidence type="ECO:0000313" key="5">
    <source>
        <dbReference type="Proteomes" id="UP001596142"/>
    </source>
</evidence>
<dbReference type="Pfam" id="PF15902">
    <property type="entry name" value="Sortilin-Vps10"/>
    <property type="match status" value="1"/>
</dbReference>
<dbReference type="InterPro" id="IPR015943">
    <property type="entry name" value="WD40/YVTN_repeat-like_dom_sf"/>
</dbReference>
<gene>
    <name evidence="4" type="ORF">ACFPU1_00500</name>
</gene>
<feature type="chain" id="PRO_5047146881" evidence="2">
    <location>
        <begin position="23"/>
        <end position="303"/>
    </location>
</feature>
<keyword evidence="1" id="KW-0677">Repeat</keyword>
<feature type="signal peptide" evidence="2">
    <location>
        <begin position="1"/>
        <end position="22"/>
    </location>
</feature>
<evidence type="ECO:0000256" key="1">
    <source>
        <dbReference type="ARBA" id="ARBA00022737"/>
    </source>
</evidence>
<dbReference type="InterPro" id="IPR052025">
    <property type="entry name" value="Xyloglucanase_GH74"/>
</dbReference>
<keyword evidence="2" id="KW-0732">Signal</keyword>
<evidence type="ECO:0000259" key="3">
    <source>
        <dbReference type="Pfam" id="PF15902"/>
    </source>
</evidence>
<dbReference type="InterPro" id="IPR031778">
    <property type="entry name" value="Sortilin_N"/>
</dbReference>
<evidence type="ECO:0000256" key="2">
    <source>
        <dbReference type="SAM" id="SignalP"/>
    </source>
</evidence>
<dbReference type="RefSeq" id="WP_385937237.1">
    <property type="nucleotide sequence ID" value="NZ_JBHSOZ010000002.1"/>
</dbReference>
<dbReference type="PANTHER" id="PTHR43739">
    <property type="entry name" value="XYLOGLUCANASE (EUROFUNG)"/>
    <property type="match status" value="1"/>
</dbReference>
<keyword evidence="5" id="KW-1185">Reference proteome</keyword>
<name>A0ABW0YII6_9BACI</name>
<dbReference type="NCBIfam" id="NF045728">
    <property type="entry name" value="glycosyl_F510_1955"/>
    <property type="match status" value="1"/>
</dbReference>